<organism evidence="2 3">
    <name type="scientific">Oryza meyeriana var. granulata</name>
    <dbReference type="NCBI Taxonomy" id="110450"/>
    <lineage>
        <taxon>Eukaryota</taxon>
        <taxon>Viridiplantae</taxon>
        <taxon>Streptophyta</taxon>
        <taxon>Embryophyta</taxon>
        <taxon>Tracheophyta</taxon>
        <taxon>Spermatophyta</taxon>
        <taxon>Magnoliopsida</taxon>
        <taxon>Liliopsida</taxon>
        <taxon>Poales</taxon>
        <taxon>Poaceae</taxon>
        <taxon>BOP clade</taxon>
        <taxon>Oryzoideae</taxon>
        <taxon>Oryzeae</taxon>
        <taxon>Oryzinae</taxon>
        <taxon>Oryza</taxon>
        <taxon>Oryza meyeriana</taxon>
    </lineage>
</organism>
<evidence type="ECO:0000313" key="2">
    <source>
        <dbReference type="EMBL" id="KAF0890632.1"/>
    </source>
</evidence>
<feature type="compositionally biased region" description="Low complexity" evidence="1">
    <location>
        <begin position="1"/>
        <end position="15"/>
    </location>
</feature>
<sequence>MALQAQRRQLGLRLGDNSGDDNHSEGCDSVMTAMTTTARVKNGGFTGHQGPWRARTWWLSEGLISSLWPFASVLELTSILETASVLKPAAIIEPVTTRIQPPAPQI</sequence>
<proteinExistence type="predicted"/>
<reference evidence="2 3" key="1">
    <citation type="submission" date="2019-11" db="EMBL/GenBank/DDBJ databases">
        <title>Whole genome sequence of Oryza granulata.</title>
        <authorList>
            <person name="Li W."/>
        </authorList>
    </citation>
    <scope>NUCLEOTIDE SEQUENCE [LARGE SCALE GENOMIC DNA]</scope>
    <source>
        <strain evidence="3">cv. Menghai</strain>
        <tissue evidence="2">Leaf</tissue>
    </source>
</reference>
<feature type="region of interest" description="Disordered" evidence="1">
    <location>
        <begin position="1"/>
        <end position="26"/>
    </location>
</feature>
<dbReference type="Proteomes" id="UP000479710">
    <property type="component" value="Unassembled WGS sequence"/>
</dbReference>
<evidence type="ECO:0000256" key="1">
    <source>
        <dbReference type="SAM" id="MobiDB-lite"/>
    </source>
</evidence>
<gene>
    <name evidence="2" type="ORF">E2562_003828</name>
</gene>
<evidence type="ECO:0000313" key="3">
    <source>
        <dbReference type="Proteomes" id="UP000479710"/>
    </source>
</evidence>
<accession>A0A6G1BS22</accession>
<keyword evidence="3" id="KW-1185">Reference proteome</keyword>
<comment type="caution">
    <text evidence="2">The sequence shown here is derived from an EMBL/GenBank/DDBJ whole genome shotgun (WGS) entry which is preliminary data.</text>
</comment>
<dbReference type="AlphaFoldDB" id="A0A6G1BS22"/>
<protein>
    <submittedName>
        <fullName evidence="2">Uncharacterized protein</fullName>
    </submittedName>
</protein>
<dbReference type="EMBL" id="SPHZ02000011">
    <property type="protein sequence ID" value="KAF0890632.1"/>
    <property type="molecule type" value="Genomic_DNA"/>
</dbReference>
<name>A0A6G1BS22_9ORYZ</name>